<evidence type="ECO:0000256" key="3">
    <source>
        <dbReference type="ARBA" id="ARBA00023125"/>
    </source>
</evidence>
<evidence type="ECO:0000256" key="11">
    <source>
        <dbReference type="SAM" id="Coils"/>
    </source>
</evidence>
<dbReference type="SMART" id="SM00389">
    <property type="entry name" value="HOX"/>
    <property type="match status" value="1"/>
</dbReference>
<organism evidence="14 15">
    <name type="scientific">Zingiber officinale</name>
    <name type="common">Ginger</name>
    <name type="synonym">Amomum zingiber</name>
    <dbReference type="NCBI Taxonomy" id="94328"/>
    <lineage>
        <taxon>Eukaryota</taxon>
        <taxon>Viridiplantae</taxon>
        <taxon>Streptophyta</taxon>
        <taxon>Embryophyta</taxon>
        <taxon>Tracheophyta</taxon>
        <taxon>Spermatophyta</taxon>
        <taxon>Magnoliopsida</taxon>
        <taxon>Liliopsida</taxon>
        <taxon>Zingiberales</taxon>
        <taxon>Zingiberaceae</taxon>
        <taxon>Zingiber</taxon>
    </lineage>
</organism>
<dbReference type="GO" id="GO:0000981">
    <property type="term" value="F:DNA-binding transcription factor activity, RNA polymerase II-specific"/>
    <property type="evidence" value="ECO:0007669"/>
    <property type="project" value="UniProtKB-UniRule"/>
</dbReference>
<dbReference type="InterPro" id="IPR003106">
    <property type="entry name" value="Leu_zip_homeo"/>
</dbReference>
<accession>A0A8J5HSI7</accession>
<dbReference type="PROSITE" id="PS00027">
    <property type="entry name" value="HOMEOBOX_1"/>
    <property type="match status" value="1"/>
</dbReference>
<feature type="coiled-coil region" evidence="11">
    <location>
        <begin position="124"/>
        <end position="172"/>
    </location>
</feature>
<keyword evidence="4 8" id="KW-0371">Homeobox</keyword>
<dbReference type="GO" id="GO:0005634">
    <property type="term" value="C:nucleus"/>
    <property type="evidence" value="ECO:0007669"/>
    <property type="project" value="UniProtKB-SubCell"/>
</dbReference>
<dbReference type="Pfam" id="PF00046">
    <property type="entry name" value="Homeodomain"/>
    <property type="match status" value="1"/>
</dbReference>
<evidence type="ECO:0000259" key="13">
    <source>
        <dbReference type="PROSITE" id="PS50071"/>
    </source>
</evidence>
<evidence type="ECO:0000256" key="4">
    <source>
        <dbReference type="ARBA" id="ARBA00023155"/>
    </source>
</evidence>
<evidence type="ECO:0000256" key="6">
    <source>
        <dbReference type="ARBA" id="ARBA00023242"/>
    </source>
</evidence>
<feature type="region of interest" description="Disordered" evidence="12">
    <location>
        <begin position="24"/>
        <end position="63"/>
    </location>
</feature>
<sequence length="279" mass="30971">MACNEMAASSSSAFFHPAFMAQVQEQHQQVHGKGGGQLGPPNWPPRPTSNGCNGEGGDGGEQEYLSDEEGLQLAGEKKRRLNVEQVRALEKSFELGNKLEPERKLQLARALGMQPRQVAIWFQNRRARWKTKQLEKDFDELRREFEAVKAENEALRSKNSQLQAEVSAIRGREAAASDVINLNKDTEGSCSNRSESSYEINPEISRHTSPLFQTARPLVDMNQAFQGSAAAVGGGRAEAAACPKLEVGHEPENFSNLLCGGMEDHSAFWPWSDHHHHFH</sequence>
<dbReference type="InterPro" id="IPR045224">
    <property type="entry name" value="HDZip_class_I_plant"/>
</dbReference>
<dbReference type="EMBL" id="JACMSC010000004">
    <property type="protein sequence ID" value="KAG6526299.1"/>
    <property type="molecule type" value="Genomic_DNA"/>
</dbReference>
<evidence type="ECO:0000256" key="9">
    <source>
        <dbReference type="RuleBase" id="RU000682"/>
    </source>
</evidence>
<dbReference type="OrthoDB" id="6159439at2759"/>
<keyword evidence="5 10" id="KW-0804">Transcription</keyword>
<dbReference type="PROSITE" id="PS50071">
    <property type="entry name" value="HOMEOBOX_2"/>
    <property type="match status" value="1"/>
</dbReference>
<keyword evidence="11" id="KW-0175">Coiled coil</keyword>
<keyword evidence="15" id="KW-1185">Reference proteome</keyword>
<dbReference type="Pfam" id="PF02183">
    <property type="entry name" value="HALZ"/>
    <property type="match status" value="1"/>
</dbReference>
<evidence type="ECO:0000256" key="10">
    <source>
        <dbReference type="RuleBase" id="RU369038"/>
    </source>
</evidence>
<reference evidence="14 15" key="1">
    <citation type="submission" date="2020-08" db="EMBL/GenBank/DDBJ databases">
        <title>Plant Genome Project.</title>
        <authorList>
            <person name="Zhang R.-G."/>
        </authorList>
    </citation>
    <scope>NUCLEOTIDE SEQUENCE [LARGE SCALE GENOMIC DNA]</scope>
    <source>
        <tissue evidence="14">Rhizome</tissue>
    </source>
</reference>
<name>A0A8J5HSI7_ZINOF</name>
<keyword evidence="2 10" id="KW-0805">Transcription regulation</keyword>
<dbReference type="GO" id="GO:0045893">
    <property type="term" value="P:positive regulation of DNA-templated transcription"/>
    <property type="evidence" value="ECO:0007669"/>
    <property type="project" value="TreeGrafter"/>
</dbReference>
<gene>
    <name evidence="14" type="ORF">ZIOFF_016281</name>
</gene>
<evidence type="ECO:0000256" key="1">
    <source>
        <dbReference type="ARBA" id="ARBA00004123"/>
    </source>
</evidence>
<feature type="DNA-binding region" description="Homeobox" evidence="8">
    <location>
        <begin position="74"/>
        <end position="133"/>
    </location>
</feature>
<dbReference type="InterPro" id="IPR017970">
    <property type="entry name" value="Homeobox_CS"/>
</dbReference>
<dbReference type="InterPro" id="IPR001356">
    <property type="entry name" value="HD"/>
</dbReference>
<keyword evidence="3 8" id="KW-0238">DNA-binding</keyword>
<dbReference type="Proteomes" id="UP000734854">
    <property type="component" value="Unassembled WGS sequence"/>
</dbReference>
<evidence type="ECO:0000313" key="14">
    <source>
        <dbReference type="EMBL" id="KAG6526299.1"/>
    </source>
</evidence>
<dbReference type="PANTHER" id="PTHR24326:SF176">
    <property type="entry name" value="HOMEOBOX-LEUCINE ZIPPER PROTEIN ATHB-13"/>
    <property type="match status" value="1"/>
</dbReference>
<dbReference type="PANTHER" id="PTHR24326">
    <property type="entry name" value="HOMEOBOX-LEUCINE ZIPPER PROTEIN"/>
    <property type="match status" value="1"/>
</dbReference>
<dbReference type="GO" id="GO:0043565">
    <property type="term" value="F:sequence-specific DNA binding"/>
    <property type="evidence" value="ECO:0007669"/>
    <property type="project" value="InterPro"/>
</dbReference>
<protein>
    <recommendedName>
        <fullName evidence="10">Homeobox-leucine zipper protein</fullName>
    </recommendedName>
    <alternativeName>
        <fullName evidence="10">HD-ZIP protein</fullName>
    </alternativeName>
    <alternativeName>
        <fullName evidence="10">Homeodomain transcription factor</fullName>
    </alternativeName>
</protein>
<feature type="domain" description="Homeobox" evidence="13">
    <location>
        <begin position="72"/>
        <end position="132"/>
    </location>
</feature>
<comment type="caution">
    <text evidence="14">The sequence shown here is derived from an EMBL/GenBank/DDBJ whole genome shotgun (WGS) entry which is preliminary data.</text>
</comment>
<comment type="function">
    <text evidence="10">Transcription factor.</text>
</comment>
<evidence type="ECO:0000313" key="15">
    <source>
        <dbReference type="Proteomes" id="UP000734854"/>
    </source>
</evidence>
<comment type="similarity">
    <text evidence="7 10">Belongs to the HD-ZIP homeobox family. Class I subfamily.</text>
</comment>
<evidence type="ECO:0000256" key="12">
    <source>
        <dbReference type="SAM" id="MobiDB-lite"/>
    </source>
</evidence>
<evidence type="ECO:0000256" key="2">
    <source>
        <dbReference type="ARBA" id="ARBA00023015"/>
    </source>
</evidence>
<keyword evidence="6 8" id="KW-0539">Nucleus</keyword>
<dbReference type="AlphaFoldDB" id="A0A8J5HSI7"/>
<evidence type="ECO:0000256" key="8">
    <source>
        <dbReference type="PROSITE-ProRule" id="PRU00108"/>
    </source>
</evidence>
<dbReference type="FunFam" id="1.10.10.60:FF:000200">
    <property type="entry name" value="Homeobox-leucine zipper protein ATHB-13"/>
    <property type="match status" value="1"/>
</dbReference>
<comment type="subcellular location">
    <subcellularLocation>
        <location evidence="1 8 9">Nucleus</location>
    </subcellularLocation>
</comment>
<evidence type="ECO:0000256" key="5">
    <source>
        <dbReference type="ARBA" id="ARBA00023163"/>
    </source>
</evidence>
<evidence type="ECO:0000256" key="7">
    <source>
        <dbReference type="ARBA" id="ARBA00025748"/>
    </source>
</evidence>
<proteinExistence type="inferred from homology"/>
<dbReference type="CDD" id="cd00086">
    <property type="entry name" value="homeodomain"/>
    <property type="match status" value="1"/>
</dbReference>